<dbReference type="EMBL" id="MN740809">
    <property type="protein sequence ID" value="QHU12737.1"/>
    <property type="molecule type" value="Genomic_DNA"/>
</dbReference>
<protein>
    <submittedName>
        <fullName evidence="1">Uncharacterized protein</fullName>
    </submittedName>
</protein>
<dbReference type="AlphaFoldDB" id="A0A6C0K7T3"/>
<sequence>MTSLQSGFRQISNDSGYFISVSSCVGLVYTTPLGPPTPWASTGQVPTGLSSVFSTVNRVGTMWKDMGKSIVSSGSYFRKVQLVVPQQDAAGFVSTGTASTFGVAGGAGNTALGPDFFTGYVKLGFDGYGPPTPLAQFGR</sequence>
<proteinExistence type="predicted"/>
<evidence type="ECO:0000313" key="1">
    <source>
        <dbReference type="EMBL" id="QHU12737.1"/>
    </source>
</evidence>
<name>A0A6C0K7T3_9ZZZZ</name>
<accession>A0A6C0K7T3</accession>
<organism evidence="1">
    <name type="scientific">viral metagenome</name>
    <dbReference type="NCBI Taxonomy" id="1070528"/>
    <lineage>
        <taxon>unclassified sequences</taxon>
        <taxon>metagenomes</taxon>
        <taxon>organismal metagenomes</taxon>
    </lineage>
</organism>
<reference evidence="1" key="1">
    <citation type="journal article" date="2020" name="Nature">
        <title>Giant virus diversity and host interactions through global metagenomics.</title>
        <authorList>
            <person name="Schulz F."/>
            <person name="Roux S."/>
            <person name="Paez-Espino D."/>
            <person name="Jungbluth S."/>
            <person name="Walsh D.A."/>
            <person name="Denef V.J."/>
            <person name="McMahon K.D."/>
            <person name="Konstantinidis K.T."/>
            <person name="Eloe-Fadrosh E.A."/>
            <person name="Kyrpides N.C."/>
            <person name="Woyke T."/>
        </authorList>
    </citation>
    <scope>NUCLEOTIDE SEQUENCE</scope>
    <source>
        <strain evidence="1">GVMAG-S-1101172-89</strain>
    </source>
</reference>